<sequence>MLPLITRAEIQAGIDAGNIVVVDTMPVSYYEREHLPTAVNIPGFPYEQAAAFTTELAPKVVPDKSATLVVYCANVACRNSELVGQRLLQMGYQSVYKYREGIEDWVSAGLPTVKAESAQ</sequence>
<keyword evidence="2" id="KW-0808">Transferase</keyword>
<evidence type="ECO:0000313" key="2">
    <source>
        <dbReference type="EMBL" id="SHG79935.1"/>
    </source>
</evidence>
<dbReference type="Gene3D" id="3.40.250.10">
    <property type="entry name" value="Rhodanese-like domain"/>
    <property type="match status" value="1"/>
</dbReference>
<dbReference type="SMART" id="SM00450">
    <property type="entry name" value="RHOD"/>
    <property type="match status" value="1"/>
</dbReference>
<dbReference type="Pfam" id="PF00581">
    <property type="entry name" value="Rhodanese"/>
    <property type="match status" value="1"/>
</dbReference>
<gene>
    <name evidence="2" type="ORF">SAMN05444320_11422</name>
</gene>
<proteinExistence type="predicted"/>
<feature type="domain" description="Rhodanese" evidence="1">
    <location>
        <begin position="15"/>
        <end position="114"/>
    </location>
</feature>
<dbReference type="STRING" id="2017.SAMN05444320_11422"/>
<dbReference type="Proteomes" id="UP000184501">
    <property type="component" value="Unassembled WGS sequence"/>
</dbReference>
<dbReference type="RefSeq" id="WP_073489308.1">
    <property type="nucleotide sequence ID" value="NZ_FQVN01000014.1"/>
</dbReference>
<dbReference type="PROSITE" id="PS50206">
    <property type="entry name" value="RHODANESE_3"/>
    <property type="match status" value="1"/>
</dbReference>
<evidence type="ECO:0000313" key="3">
    <source>
        <dbReference type="Proteomes" id="UP000184501"/>
    </source>
</evidence>
<accession>A0A1M5MRW3</accession>
<reference evidence="2 3" key="1">
    <citation type="submission" date="2016-11" db="EMBL/GenBank/DDBJ databases">
        <authorList>
            <person name="Jaros S."/>
            <person name="Januszkiewicz K."/>
            <person name="Wedrychowicz H."/>
        </authorList>
    </citation>
    <scope>NUCLEOTIDE SEQUENCE [LARGE SCALE GENOMIC DNA]</scope>
    <source>
        <strain evidence="2 3">DSM 44523</strain>
    </source>
</reference>
<dbReference type="SUPFAM" id="SSF52821">
    <property type="entry name" value="Rhodanese/Cell cycle control phosphatase"/>
    <property type="match status" value="1"/>
</dbReference>
<dbReference type="GO" id="GO:0004792">
    <property type="term" value="F:thiosulfate-cyanide sulfurtransferase activity"/>
    <property type="evidence" value="ECO:0007669"/>
    <property type="project" value="TreeGrafter"/>
</dbReference>
<dbReference type="CDD" id="cd00158">
    <property type="entry name" value="RHOD"/>
    <property type="match status" value="1"/>
</dbReference>
<keyword evidence="3" id="KW-1185">Reference proteome</keyword>
<dbReference type="PANTHER" id="PTHR44086:SF10">
    <property type="entry name" value="THIOSULFATE SULFURTRANSFERASE_RHODANESE-LIKE DOMAIN-CONTAINING PROTEIN 3"/>
    <property type="match status" value="1"/>
</dbReference>
<dbReference type="InterPro" id="IPR036873">
    <property type="entry name" value="Rhodanese-like_dom_sf"/>
</dbReference>
<evidence type="ECO:0000259" key="1">
    <source>
        <dbReference type="PROSITE" id="PS50206"/>
    </source>
</evidence>
<dbReference type="InterPro" id="IPR001763">
    <property type="entry name" value="Rhodanese-like_dom"/>
</dbReference>
<dbReference type="AlphaFoldDB" id="A0A1M5MRW3"/>
<dbReference type="PANTHER" id="PTHR44086">
    <property type="entry name" value="THIOSULFATE SULFURTRANSFERASE RDL2, MITOCHONDRIAL-RELATED"/>
    <property type="match status" value="1"/>
</dbReference>
<organism evidence="2 3">
    <name type="scientific">Streptoalloteichus hindustanus</name>
    <dbReference type="NCBI Taxonomy" id="2017"/>
    <lineage>
        <taxon>Bacteria</taxon>
        <taxon>Bacillati</taxon>
        <taxon>Actinomycetota</taxon>
        <taxon>Actinomycetes</taxon>
        <taxon>Pseudonocardiales</taxon>
        <taxon>Pseudonocardiaceae</taxon>
        <taxon>Streptoalloteichus</taxon>
    </lineage>
</organism>
<dbReference type="EMBL" id="FQVN01000014">
    <property type="protein sequence ID" value="SHG79935.1"/>
    <property type="molecule type" value="Genomic_DNA"/>
</dbReference>
<name>A0A1M5MRW3_STRHI</name>
<dbReference type="OrthoDB" id="9802991at2"/>
<protein>
    <submittedName>
        <fullName evidence="2">Rhodanese-related sulfurtransferase</fullName>
    </submittedName>
</protein>